<keyword evidence="2" id="KW-1185">Reference proteome</keyword>
<gene>
    <name evidence="1" type="ORF">EVAR_88373_1</name>
</gene>
<accession>A0A4C1XA44</accession>
<comment type="caution">
    <text evidence="1">The sequence shown here is derived from an EMBL/GenBank/DDBJ whole genome shotgun (WGS) entry which is preliminary data.</text>
</comment>
<evidence type="ECO:0000313" key="2">
    <source>
        <dbReference type="Proteomes" id="UP000299102"/>
    </source>
</evidence>
<sequence>MSFNSSVSPVKNPIRNRQKTSLVVRSSRDLGRFLTRWRSKVYLTACGRATGTARVILSRTRPPRFTCFVNSFTLRMPGQFGKARAPTKGGNRLRNNYNARSGGCADLIADAARHARAGSPRPSSPACAGASHRIGDVIPRCIYSTISIFTMLRMDLLREYTITTIRSDDATSPLDCIYFSVEGL</sequence>
<name>A0A4C1XA44_EUMVA</name>
<evidence type="ECO:0000313" key="1">
    <source>
        <dbReference type="EMBL" id="GBP60646.1"/>
    </source>
</evidence>
<organism evidence="1 2">
    <name type="scientific">Eumeta variegata</name>
    <name type="common">Bagworm moth</name>
    <name type="synonym">Eumeta japonica</name>
    <dbReference type="NCBI Taxonomy" id="151549"/>
    <lineage>
        <taxon>Eukaryota</taxon>
        <taxon>Metazoa</taxon>
        <taxon>Ecdysozoa</taxon>
        <taxon>Arthropoda</taxon>
        <taxon>Hexapoda</taxon>
        <taxon>Insecta</taxon>
        <taxon>Pterygota</taxon>
        <taxon>Neoptera</taxon>
        <taxon>Endopterygota</taxon>
        <taxon>Lepidoptera</taxon>
        <taxon>Glossata</taxon>
        <taxon>Ditrysia</taxon>
        <taxon>Tineoidea</taxon>
        <taxon>Psychidae</taxon>
        <taxon>Oiketicinae</taxon>
        <taxon>Eumeta</taxon>
    </lineage>
</organism>
<proteinExistence type="predicted"/>
<dbReference type="AlphaFoldDB" id="A0A4C1XA44"/>
<protein>
    <submittedName>
        <fullName evidence="1">Uncharacterized protein</fullName>
    </submittedName>
</protein>
<dbReference type="Proteomes" id="UP000299102">
    <property type="component" value="Unassembled WGS sequence"/>
</dbReference>
<reference evidence="1 2" key="1">
    <citation type="journal article" date="2019" name="Commun. Biol.">
        <title>The bagworm genome reveals a unique fibroin gene that provides high tensile strength.</title>
        <authorList>
            <person name="Kono N."/>
            <person name="Nakamura H."/>
            <person name="Ohtoshi R."/>
            <person name="Tomita M."/>
            <person name="Numata K."/>
            <person name="Arakawa K."/>
        </authorList>
    </citation>
    <scope>NUCLEOTIDE SEQUENCE [LARGE SCALE GENOMIC DNA]</scope>
</reference>
<dbReference type="EMBL" id="BGZK01000792">
    <property type="protein sequence ID" value="GBP60646.1"/>
    <property type="molecule type" value="Genomic_DNA"/>
</dbReference>